<organism evidence="2 3">
    <name type="scientific">Tetrahymena thermophila (strain SB210)</name>
    <dbReference type="NCBI Taxonomy" id="312017"/>
    <lineage>
        <taxon>Eukaryota</taxon>
        <taxon>Sar</taxon>
        <taxon>Alveolata</taxon>
        <taxon>Ciliophora</taxon>
        <taxon>Intramacronucleata</taxon>
        <taxon>Oligohymenophorea</taxon>
        <taxon>Hymenostomatida</taxon>
        <taxon>Tetrahymenina</taxon>
        <taxon>Tetrahymenidae</taxon>
        <taxon>Tetrahymena</taxon>
    </lineage>
</organism>
<dbReference type="GeneID" id="7827349"/>
<dbReference type="InParanoid" id="Q22T69"/>
<feature type="transmembrane region" description="Helical" evidence="1">
    <location>
        <begin position="163"/>
        <end position="182"/>
    </location>
</feature>
<dbReference type="InterPro" id="IPR026749">
    <property type="entry name" value="Tmem135"/>
</dbReference>
<keyword evidence="3" id="KW-1185">Reference proteome</keyword>
<reference evidence="3" key="1">
    <citation type="journal article" date="2006" name="PLoS Biol.">
        <title>Macronuclear genome sequence of the ciliate Tetrahymena thermophila, a model eukaryote.</title>
        <authorList>
            <person name="Eisen J.A."/>
            <person name="Coyne R.S."/>
            <person name="Wu M."/>
            <person name="Wu D."/>
            <person name="Thiagarajan M."/>
            <person name="Wortman J.R."/>
            <person name="Badger J.H."/>
            <person name="Ren Q."/>
            <person name="Amedeo P."/>
            <person name="Jones K.M."/>
            <person name="Tallon L.J."/>
            <person name="Delcher A.L."/>
            <person name="Salzberg S.L."/>
            <person name="Silva J.C."/>
            <person name="Haas B.J."/>
            <person name="Majoros W.H."/>
            <person name="Farzad M."/>
            <person name="Carlton J.M."/>
            <person name="Smith R.K. Jr."/>
            <person name="Garg J."/>
            <person name="Pearlman R.E."/>
            <person name="Karrer K.M."/>
            <person name="Sun L."/>
            <person name="Manning G."/>
            <person name="Elde N.C."/>
            <person name="Turkewitz A.P."/>
            <person name="Asai D.J."/>
            <person name="Wilkes D.E."/>
            <person name="Wang Y."/>
            <person name="Cai H."/>
            <person name="Collins K."/>
            <person name="Stewart B.A."/>
            <person name="Lee S.R."/>
            <person name="Wilamowska K."/>
            <person name="Weinberg Z."/>
            <person name="Ruzzo W.L."/>
            <person name="Wloga D."/>
            <person name="Gaertig J."/>
            <person name="Frankel J."/>
            <person name="Tsao C.-C."/>
            <person name="Gorovsky M.A."/>
            <person name="Keeling P.J."/>
            <person name="Waller R.F."/>
            <person name="Patron N.J."/>
            <person name="Cherry J.M."/>
            <person name="Stover N.A."/>
            <person name="Krieger C.J."/>
            <person name="del Toro C."/>
            <person name="Ryder H.F."/>
            <person name="Williamson S.C."/>
            <person name="Barbeau R.A."/>
            <person name="Hamilton E.P."/>
            <person name="Orias E."/>
        </authorList>
    </citation>
    <scope>NUCLEOTIDE SEQUENCE [LARGE SCALE GENOMIC DNA]</scope>
    <source>
        <strain evidence="3">SB210</strain>
    </source>
</reference>
<dbReference type="PANTHER" id="PTHR12459:SF15">
    <property type="entry name" value="TRANSMEMBRANE PROTEIN 135"/>
    <property type="match status" value="1"/>
</dbReference>
<gene>
    <name evidence="2" type="ORF">TTHERM_00185430</name>
</gene>
<name>Q22T69_TETTS</name>
<evidence type="ECO:0000256" key="1">
    <source>
        <dbReference type="SAM" id="Phobius"/>
    </source>
</evidence>
<keyword evidence="1" id="KW-0472">Membrane</keyword>
<keyword evidence="1" id="KW-1133">Transmembrane helix</keyword>
<dbReference type="AlphaFoldDB" id="Q22T69"/>
<dbReference type="eggNOG" id="ENOG502RT3I">
    <property type="taxonomic scope" value="Eukaryota"/>
</dbReference>
<dbReference type="HOGENOM" id="CLU_087465_0_0_1"/>
<keyword evidence="1 2" id="KW-0812">Transmembrane</keyword>
<evidence type="ECO:0000313" key="3">
    <source>
        <dbReference type="Proteomes" id="UP000009168"/>
    </source>
</evidence>
<dbReference type="KEGG" id="tet:TTHERM_00185430"/>
<dbReference type="Proteomes" id="UP000009168">
    <property type="component" value="Unassembled WGS sequence"/>
</dbReference>
<sequence length="230" mass="26863">MSNQDHEKPQHILHTLMKSKTQFCKHEGSCFESFLKEVKRSFLIGYGLRVSLNTLFTLFSLKKSLQQLPKTLYKILLCDGDFRLPLFITLMNSLMKLAQCLLRRIRQKEDGFNSFVSGFLGAFIGMMFENKKNWYTWRMYLGGRALEMLYNSLINRGYINKNAIHFSFAFAIGSTLIAKGYFHEPRIVENEVFKLYKKFANLSNGEVIWHYCQVSCDEKKLEQSLGFTPE</sequence>
<dbReference type="RefSeq" id="XP_001008814.2">
    <property type="nucleotide sequence ID" value="XM_001008814.2"/>
</dbReference>
<dbReference type="PANTHER" id="PTHR12459">
    <property type="entry name" value="TRANSMEMBRANE PROTEIN 135-RELATED"/>
    <property type="match status" value="1"/>
</dbReference>
<feature type="transmembrane region" description="Helical" evidence="1">
    <location>
        <begin position="111"/>
        <end position="128"/>
    </location>
</feature>
<dbReference type="OrthoDB" id="296297at2759"/>
<protein>
    <submittedName>
        <fullName evidence="2">Transmembrane protein</fullName>
    </submittedName>
</protein>
<dbReference type="EMBL" id="GG662840">
    <property type="protein sequence ID" value="EAR88569.2"/>
    <property type="molecule type" value="Genomic_DNA"/>
</dbReference>
<proteinExistence type="predicted"/>
<accession>Q22T69</accession>
<evidence type="ECO:0000313" key="2">
    <source>
        <dbReference type="EMBL" id="EAR88569.2"/>
    </source>
</evidence>